<dbReference type="InterPro" id="IPR013216">
    <property type="entry name" value="Methyltransf_11"/>
</dbReference>
<evidence type="ECO:0000313" key="3">
    <source>
        <dbReference type="Proteomes" id="UP000616595"/>
    </source>
</evidence>
<name>A0A923HVB4_9FIRM</name>
<proteinExistence type="predicted"/>
<dbReference type="Gene3D" id="3.40.50.150">
    <property type="entry name" value="Vaccinia Virus protein VP39"/>
    <property type="match status" value="1"/>
</dbReference>
<accession>A0A923HVB4</accession>
<protein>
    <submittedName>
        <fullName evidence="2">Methyltransferase domain-containing protein</fullName>
    </submittedName>
</protein>
<gene>
    <name evidence="2" type="ORF">GH810_12955</name>
</gene>
<dbReference type="RefSeq" id="WP_148566817.1">
    <property type="nucleotide sequence ID" value="NZ_RXYA01000006.1"/>
</dbReference>
<dbReference type="InterPro" id="IPR029063">
    <property type="entry name" value="SAM-dependent_MTases_sf"/>
</dbReference>
<dbReference type="GO" id="GO:0008757">
    <property type="term" value="F:S-adenosylmethionine-dependent methyltransferase activity"/>
    <property type="evidence" value="ECO:0007669"/>
    <property type="project" value="InterPro"/>
</dbReference>
<organism evidence="2 3">
    <name type="scientific">Acetobacterium paludosum</name>
    <dbReference type="NCBI Taxonomy" id="52693"/>
    <lineage>
        <taxon>Bacteria</taxon>
        <taxon>Bacillati</taxon>
        <taxon>Bacillota</taxon>
        <taxon>Clostridia</taxon>
        <taxon>Eubacteriales</taxon>
        <taxon>Eubacteriaceae</taxon>
        <taxon>Acetobacterium</taxon>
    </lineage>
</organism>
<dbReference type="OrthoDB" id="9808140at2"/>
<dbReference type="AlphaFoldDB" id="A0A923HVB4"/>
<dbReference type="CDD" id="cd02440">
    <property type="entry name" value="AdoMet_MTases"/>
    <property type="match status" value="1"/>
</dbReference>
<sequence>MSQEKAKQATKKHFDESAEDYNNSYDGKFVKCMYDEIVERVLAANPKSILDLGCGNGNILEKIKLKSDADLYGLDLSENMIESAKEKLGARVELKVGDAEQLPYDDNQFDIIVCNASFHHYPNPDRVLLEIRRVLKPKGTLVLGDPTAPFEWYLKFLNWGLKWSNSGDFRIYGKKEIHELLLKHGFKVSDWKKINYRTFVINASGI</sequence>
<keyword evidence="2" id="KW-0489">Methyltransferase</keyword>
<dbReference type="SUPFAM" id="SSF53335">
    <property type="entry name" value="S-adenosyl-L-methionine-dependent methyltransferases"/>
    <property type="match status" value="1"/>
</dbReference>
<evidence type="ECO:0000313" key="2">
    <source>
        <dbReference type="EMBL" id="MBC3889223.1"/>
    </source>
</evidence>
<feature type="domain" description="Methyltransferase type 11" evidence="1">
    <location>
        <begin position="50"/>
        <end position="143"/>
    </location>
</feature>
<reference evidence="2" key="1">
    <citation type="submission" date="2019-10" db="EMBL/GenBank/DDBJ databases">
        <authorList>
            <person name="Ross D.E."/>
            <person name="Gulliver D."/>
        </authorList>
    </citation>
    <scope>NUCLEOTIDE SEQUENCE</scope>
    <source>
        <strain evidence="2">DER-2019</strain>
    </source>
</reference>
<reference evidence="2" key="2">
    <citation type="submission" date="2020-10" db="EMBL/GenBank/DDBJ databases">
        <title>Comparative genomics of the Acetobacterium genus.</title>
        <authorList>
            <person name="Marshall C."/>
            <person name="May H."/>
            <person name="Norman S."/>
        </authorList>
    </citation>
    <scope>NUCLEOTIDE SEQUENCE</scope>
    <source>
        <strain evidence="2">DER-2019</strain>
    </source>
</reference>
<evidence type="ECO:0000259" key="1">
    <source>
        <dbReference type="Pfam" id="PF08241"/>
    </source>
</evidence>
<dbReference type="GO" id="GO:0032259">
    <property type="term" value="P:methylation"/>
    <property type="evidence" value="ECO:0007669"/>
    <property type="project" value="UniProtKB-KW"/>
</dbReference>
<comment type="caution">
    <text evidence="2">The sequence shown here is derived from an EMBL/GenBank/DDBJ whole genome shotgun (WGS) entry which is preliminary data.</text>
</comment>
<dbReference type="Pfam" id="PF08241">
    <property type="entry name" value="Methyltransf_11"/>
    <property type="match status" value="1"/>
</dbReference>
<keyword evidence="2" id="KW-0808">Transferase</keyword>
<dbReference type="Proteomes" id="UP000616595">
    <property type="component" value="Unassembled WGS sequence"/>
</dbReference>
<dbReference type="EMBL" id="WJBD01000016">
    <property type="protein sequence ID" value="MBC3889223.1"/>
    <property type="molecule type" value="Genomic_DNA"/>
</dbReference>
<dbReference type="PANTHER" id="PTHR43861">
    <property type="entry name" value="TRANS-ACONITATE 2-METHYLTRANSFERASE-RELATED"/>
    <property type="match status" value="1"/>
</dbReference>
<keyword evidence="3" id="KW-1185">Reference proteome</keyword>